<dbReference type="InterPro" id="IPR002347">
    <property type="entry name" value="SDR_fam"/>
</dbReference>
<protein>
    <submittedName>
        <fullName evidence="4">DEKNAAC105469</fullName>
    </submittedName>
</protein>
<evidence type="ECO:0000256" key="3">
    <source>
        <dbReference type="ARBA" id="ARBA00023002"/>
    </source>
</evidence>
<dbReference type="Gene3D" id="3.40.50.720">
    <property type="entry name" value="NAD(P)-binding Rossmann-like Domain"/>
    <property type="match status" value="1"/>
</dbReference>
<dbReference type="PANTHER" id="PTHR24320:SF236">
    <property type="entry name" value="SHORT-CHAIN DEHYDROGENASE-RELATED"/>
    <property type="match status" value="1"/>
</dbReference>
<accession>A0A448YTI6</accession>
<dbReference type="STRING" id="13370.A0A448YTI6"/>
<dbReference type="InParanoid" id="A0A448YTI6"/>
<dbReference type="SUPFAM" id="SSF51735">
    <property type="entry name" value="NAD(P)-binding Rossmann-fold domains"/>
    <property type="match status" value="1"/>
</dbReference>
<sequence>MSPRDWWEFVSLTRPPAPTFVDKDYPDLSGKVFLVTGGASGIGNAVVKKLLGKNAKVWILGRRQAVLDKCVSDLKEEFPKAQLDTVLADLSDLPTIKPAAELFLKKETKLNGIIHNAGVMNPPEGAKSKQGYEIQLGTNDIGPFLLQEFLDDLVIATAKKEPANTVRILWVSSMGHYFAAEGGVNWDDINYEKEKAGWTTVYGQSKAIDIYLSYMWAKKHPGSGVVSISCHPGLLNTELDRYHKFGPLMRGMLAVISPIYPPAYGAFTELFAVLSPSITTKNDGNYVNPWGRLGRIRPDVKEGMEGENGEKVWKWLKEQVSKYE</sequence>
<dbReference type="AlphaFoldDB" id="A0A448YTI6"/>
<keyword evidence="2" id="KW-0521">NADP</keyword>
<reference evidence="4 5" key="1">
    <citation type="submission" date="2018-12" db="EMBL/GenBank/DDBJ databases">
        <authorList>
            <person name="Tiukova I."/>
            <person name="Dainat J."/>
        </authorList>
    </citation>
    <scope>NUCLEOTIDE SEQUENCE [LARGE SCALE GENOMIC DNA]</scope>
</reference>
<comment type="similarity">
    <text evidence="1">Belongs to the short-chain dehydrogenases/reductases (SDR) family.</text>
</comment>
<evidence type="ECO:0000313" key="4">
    <source>
        <dbReference type="EMBL" id="VEU24218.1"/>
    </source>
</evidence>
<dbReference type="Proteomes" id="UP000290900">
    <property type="component" value="Unassembled WGS sequence"/>
</dbReference>
<dbReference type="GO" id="GO:0016491">
    <property type="term" value="F:oxidoreductase activity"/>
    <property type="evidence" value="ECO:0007669"/>
    <property type="project" value="UniProtKB-KW"/>
</dbReference>
<evidence type="ECO:0000256" key="2">
    <source>
        <dbReference type="ARBA" id="ARBA00022857"/>
    </source>
</evidence>
<dbReference type="PRINTS" id="PR00081">
    <property type="entry name" value="GDHRDH"/>
</dbReference>
<proteinExistence type="inferred from homology"/>
<dbReference type="InterPro" id="IPR036291">
    <property type="entry name" value="NAD(P)-bd_dom_sf"/>
</dbReference>
<evidence type="ECO:0000256" key="1">
    <source>
        <dbReference type="ARBA" id="ARBA00006484"/>
    </source>
</evidence>
<dbReference type="OrthoDB" id="191139at2759"/>
<organism evidence="4 5">
    <name type="scientific">Brettanomyces naardenensis</name>
    <name type="common">Yeast</name>
    <dbReference type="NCBI Taxonomy" id="13370"/>
    <lineage>
        <taxon>Eukaryota</taxon>
        <taxon>Fungi</taxon>
        <taxon>Dikarya</taxon>
        <taxon>Ascomycota</taxon>
        <taxon>Saccharomycotina</taxon>
        <taxon>Pichiomycetes</taxon>
        <taxon>Pichiales</taxon>
        <taxon>Pichiaceae</taxon>
        <taxon>Brettanomyces</taxon>
    </lineage>
</organism>
<gene>
    <name evidence="4" type="ORF">BRENAR_LOCUS4946</name>
</gene>
<name>A0A448YTI6_BRENA</name>
<dbReference type="Pfam" id="PF00106">
    <property type="entry name" value="adh_short"/>
    <property type="match status" value="1"/>
</dbReference>
<evidence type="ECO:0000313" key="5">
    <source>
        <dbReference type="Proteomes" id="UP000290900"/>
    </source>
</evidence>
<keyword evidence="5" id="KW-1185">Reference proteome</keyword>
<dbReference type="EMBL" id="CAACVR010000075">
    <property type="protein sequence ID" value="VEU24218.1"/>
    <property type="molecule type" value="Genomic_DNA"/>
</dbReference>
<keyword evidence="3" id="KW-0560">Oxidoreductase</keyword>
<dbReference type="PANTHER" id="PTHR24320">
    <property type="entry name" value="RETINOL DEHYDROGENASE"/>
    <property type="match status" value="1"/>
</dbReference>